<accession>A0A2P8H2P8</accession>
<reference evidence="2 3" key="1">
    <citation type="submission" date="2018-03" db="EMBL/GenBank/DDBJ databases">
        <title>Genomic Encyclopedia of Type Strains, Phase III (KMG-III): the genomes of soil and plant-associated and newly described type strains.</title>
        <authorList>
            <person name="Whitman W."/>
        </authorList>
    </citation>
    <scope>NUCLEOTIDE SEQUENCE [LARGE SCALE GENOMIC DNA]</scope>
    <source>
        <strain evidence="2 3">CGMCC 1.12259</strain>
    </source>
</reference>
<organism evidence="2 3">
    <name type="scientific">Planomicrobium soli</name>
    <dbReference type="NCBI Taxonomy" id="1176648"/>
    <lineage>
        <taxon>Bacteria</taxon>
        <taxon>Bacillati</taxon>
        <taxon>Bacillota</taxon>
        <taxon>Bacilli</taxon>
        <taxon>Bacillales</taxon>
        <taxon>Caryophanaceae</taxon>
        <taxon>Planomicrobium</taxon>
    </lineage>
</organism>
<feature type="transmembrane region" description="Helical" evidence="1">
    <location>
        <begin position="62"/>
        <end position="82"/>
    </location>
</feature>
<dbReference type="AlphaFoldDB" id="A0A2P8H2P8"/>
<keyword evidence="1" id="KW-0812">Transmembrane</keyword>
<sequence length="84" mass="9249">MTKKKVLNGIILAFSVIFVRFIDVRIYNMHTVLVIGLIVGLIAALSKLASRFSSLEEPISKRAALAVNFVVILALTLSFFALEL</sequence>
<proteinExistence type="predicted"/>
<name>A0A2P8H2P8_9BACL</name>
<dbReference type="RefSeq" id="WP_106533253.1">
    <property type="nucleotide sequence ID" value="NZ_PYAT01000005.1"/>
</dbReference>
<keyword evidence="1" id="KW-0472">Membrane</keyword>
<keyword evidence="3" id="KW-1185">Reference proteome</keyword>
<comment type="caution">
    <text evidence="2">The sequence shown here is derived from an EMBL/GenBank/DDBJ whole genome shotgun (WGS) entry which is preliminary data.</text>
</comment>
<dbReference type="EMBL" id="PYAT01000005">
    <property type="protein sequence ID" value="PSL40483.1"/>
    <property type="molecule type" value="Genomic_DNA"/>
</dbReference>
<keyword evidence="1" id="KW-1133">Transmembrane helix</keyword>
<feature type="transmembrane region" description="Helical" evidence="1">
    <location>
        <begin position="32"/>
        <end position="50"/>
    </location>
</feature>
<feature type="transmembrane region" description="Helical" evidence="1">
    <location>
        <begin position="7"/>
        <end position="26"/>
    </location>
</feature>
<gene>
    <name evidence="2" type="ORF">B0H99_105261</name>
</gene>
<evidence type="ECO:0000313" key="3">
    <source>
        <dbReference type="Proteomes" id="UP000242682"/>
    </source>
</evidence>
<evidence type="ECO:0000313" key="2">
    <source>
        <dbReference type="EMBL" id="PSL40483.1"/>
    </source>
</evidence>
<dbReference type="Proteomes" id="UP000242682">
    <property type="component" value="Unassembled WGS sequence"/>
</dbReference>
<evidence type="ECO:0000256" key="1">
    <source>
        <dbReference type="SAM" id="Phobius"/>
    </source>
</evidence>
<protein>
    <submittedName>
        <fullName evidence="2">Uncharacterized protein</fullName>
    </submittedName>
</protein>
<dbReference type="OrthoDB" id="2429179at2"/>